<evidence type="ECO:0000259" key="9">
    <source>
        <dbReference type="Pfam" id="PF20730"/>
    </source>
</evidence>
<dbReference type="InterPro" id="IPR048454">
    <property type="entry name" value="YetF_N"/>
</dbReference>
<evidence type="ECO:0000313" key="11">
    <source>
        <dbReference type="Proteomes" id="UP001501787"/>
    </source>
</evidence>
<proteinExistence type="inferred from homology"/>
<evidence type="ECO:0000256" key="2">
    <source>
        <dbReference type="ARBA" id="ARBA00006448"/>
    </source>
</evidence>
<keyword evidence="11" id="KW-1185">Reference proteome</keyword>
<keyword evidence="6 7" id="KW-0472">Membrane</keyword>
<dbReference type="PANTHER" id="PTHR34582">
    <property type="entry name" value="UPF0702 TRANSMEMBRANE PROTEIN YCAP"/>
    <property type="match status" value="1"/>
</dbReference>
<evidence type="ECO:0000256" key="5">
    <source>
        <dbReference type="ARBA" id="ARBA00022989"/>
    </source>
</evidence>
<name>A0ABN0VYI5_9GAMM</name>
<dbReference type="Pfam" id="PF20730">
    <property type="entry name" value="YetF_N"/>
    <property type="match status" value="1"/>
</dbReference>
<feature type="transmembrane region" description="Helical" evidence="7">
    <location>
        <begin position="12"/>
        <end position="34"/>
    </location>
</feature>
<keyword evidence="5 7" id="KW-1133">Transmembrane helix</keyword>
<dbReference type="EMBL" id="BAAAFR010000005">
    <property type="protein sequence ID" value="GAA0320507.1"/>
    <property type="molecule type" value="Genomic_DNA"/>
</dbReference>
<gene>
    <name evidence="10" type="ORF">GCM10009129_17780</name>
</gene>
<dbReference type="RefSeq" id="WP_201505243.1">
    <property type="nucleotide sequence ID" value="NZ_BAAAFR010000005.1"/>
</dbReference>
<evidence type="ECO:0000256" key="1">
    <source>
        <dbReference type="ARBA" id="ARBA00004651"/>
    </source>
</evidence>
<evidence type="ECO:0000256" key="4">
    <source>
        <dbReference type="ARBA" id="ARBA00022692"/>
    </source>
</evidence>
<dbReference type="PANTHER" id="PTHR34582:SF6">
    <property type="entry name" value="UPF0702 TRANSMEMBRANE PROTEIN YCAP"/>
    <property type="match status" value="1"/>
</dbReference>
<feature type="transmembrane region" description="Helical" evidence="7">
    <location>
        <begin position="71"/>
        <end position="88"/>
    </location>
</feature>
<dbReference type="Gene3D" id="3.30.240.20">
    <property type="entry name" value="bsu07140 like domains"/>
    <property type="match status" value="1"/>
</dbReference>
<protein>
    <submittedName>
        <fullName evidence="10">DUF421 domain-containing protein</fullName>
    </submittedName>
</protein>
<comment type="similarity">
    <text evidence="2">Belongs to the UPF0702 family.</text>
</comment>
<accession>A0ABN0VYI5</accession>
<dbReference type="InterPro" id="IPR023090">
    <property type="entry name" value="UPF0702_alpha/beta_dom_sf"/>
</dbReference>
<keyword evidence="4 7" id="KW-0812">Transmembrane</keyword>
<dbReference type="Proteomes" id="UP001501787">
    <property type="component" value="Unassembled WGS sequence"/>
</dbReference>
<evidence type="ECO:0000313" key="10">
    <source>
        <dbReference type="EMBL" id="GAA0320507.1"/>
    </source>
</evidence>
<evidence type="ECO:0000256" key="3">
    <source>
        <dbReference type="ARBA" id="ARBA00022475"/>
    </source>
</evidence>
<comment type="caution">
    <text evidence="10">The sequence shown here is derived from an EMBL/GenBank/DDBJ whole genome shotgun (WGS) entry which is preliminary data.</text>
</comment>
<evidence type="ECO:0000259" key="8">
    <source>
        <dbReference type="Pfam" id="PF04239"/>
    </source>
</evidence>
<feature type="domain" description="YetF-like N-terminal transmembrane" evidence="9">
    <location>
        <begin position="17"/>
        <end position="90"/>
    </location>
</feature>
<evidence type="ECO:0000256" key="7">
    <source>
        <dbReference type="SAM" id="Phobius"/>
    </source>
</evidence>
<comment type="subcellular location">
    <subcellularLocation>
        <location evidence="1">Cell membrane</location>
        <topology evidence="1">Multi-pass membrane protein</topology>
    </subcellularLocation>
</comment>
<reference evidence="10 11" key="1">
    <citation type="journal article" date="2019" name="Int. J. Syst. Evol. Microbiol.">
        <title>The Global Catalogue of Microorganisms (GCM) 10K type strain sequencing project: providing services to taxonomists for standard genome sequencing and annotation.</title>
        <authorList>
            <consortium name="The Broad Institute Genomics Platform"/>
            <consortium name="The Broad Institute Genome Sequencing Center for Infectious Disease"/>
            <person name="Wu L."/>
            <person name="Ma J."/>
        </authorList>
    </citation>
    <scope>NUCLEOTIDE SEQUENCE [LARGE SCALE GENOMIC DNA]</scope>
    <source>
        <strain evidence="10 11">JCM 16343</strain>
    </source>
</reference>
<dbReference type="InterPro" id="IPR007353">
    <property type="entry name" value="DUF421"/>
</dbReference>
<feature type="transmembrane region" description="Helical" evidence="7">
    <location>
        <begin position="46"/>
        <end position="65"/>
    </location>
</feature>
<feature type="domain" description="YetF C-terminal" evidence="8">
    <location>
        <begin position="94"/>
        <end position="165"/>
    </location>
</feature>
<sequence>MSLVDIFLYDTTWAFMVEIAIRVTVMFVLIILFLRFTGKRGVRQLSIFELTIILSLGSIAGDPMFTEDLPIIQAVLIMSLVIVLYRFCTWLMMKYQPIEDLLEGRSLYIVENGKLVLDKIDKGKMSHDEFFAEMRQQGIEHLGQVRVGLLETDGTFSLLMFADDDVHYGLPIFPKAYQAAEEIEPQCHYACMYCGQVEHVVTDKQKCHRCEDKCIGWAKAINTKVVR</sequence>
<dbReference type="Pfam" id="PF04239">
    <property type="entry name" value="DUF421"/>
    <property type="match status" value="1"/>
</dbReference>
<evidence type="ECO:0000256" key="6">
    <source>
        <dbReference type="ARBA" id="ARBA00023136"/>
    </source>
</evidence>
<organism evidence="10 11">
    <name type="scientific">Psychrobacter aestuarii</name>
    <dbReference type="NCBI Taxonomy" id="556327"/>
    <lineage>
        <taxon>Bacteria</taxon>
        <taxon>Pseudomonadati</taxon>
        <taxon>Pseudomonadota</taxon>
        <taxon>Gammaproteobacteria</taxon>
        <taxon>Moraxellales</taxon>
        <taxon>Moraxellaceae</taxon>
        <taxon>Psychrobacter</taxon>
    </lineage>
</organism>
<keyword evidence="3" id="KW-1003">Cell membrane</keyword>